<keyword evidence="4" id="KW-1185">Reference proteome</keyword>
<proteinExistence type="predicted"/>
<dbReference type="EMBL" id="JALLPJ020000177">
    <property type="protein sequence ID" value="KAL3799694.1"/>
    <property type="molecule type" value="Genomic_DNA"/>
</dbReference>
<accession>A0ABD3QIL2</accession>
<comment type="caution">
    <text evidence="3">The sequence shown here is derived from an EMBL/GenBank/DDBJ whole genome shotgun (WGS) entry which is preliminary data.</text>
</comment>
<gene>
    <name evidence="3" type="ORF">ACHAWO_002878</name>
</gene>
<reference evidence="3 4" key="1">
    <citation type="submission" date="2024-10" db="EMBL/GenBank/DDBJ databases">
        <title>Updated reference genomes for cyclostephanoid diatoms.</title>
        <authorList>
            <person name="Roberts W.R."/>
            <person name="Alverson A.J."/>
        </authorList>
    </citation>
    <scope>NUCLEOTIDE SEQUENCE [LARGE SCALE GENOMIC DNA]</scope>
    <source>
        <strain evidence="3 4">AJA010-31</strain>
    </source>
</reference>
<feature type="compositionally biased region" description="Polar residues" evidence="1">
    <location>
        <begin position="111"/>
        <end position="128"/>
    </location>
</feature>
<evidence type="ECO:0000313" key="3">
    <source>
        <dbReference type="EMBL" id="KAL3799694.1"/>
    </source>
</evidence>
<evidence type="ECO:0000313" key="4">
    <source>
        <dbReference type="Proteomes" id="UP001530400"/>
    </source>
</evidence>
<dbReference type="AlphaFoldDB" id="A0ABD3QIL2"/>
<feature type="signal peptide" evidence="2">
    <location>
        <begin position="1"/>
        <end position="20"/>
    </location>
</feature>
<dbReference type="Proteomes" id="UP001530400">
    <property type="component" value="Unassembled WGS sequence"/>
</dbReference>
<keyword evidence="2" id="KW-0732">Signal</keyword>
<sequence>MNNDKLLLAIACLSIERALTVQWIRYIQRWQVPTSIIVYVTTIQEEPNNCLKDVYNGTHNNLQYTSVSPWVKRLNKTKAHEQGTIRWIDKILKSAGTESDPPKSARAPTISDISGSRRSSWDTISSTKPRLRFP</sequence>
<feature type="region of interest" description="Disordered" evidence="1">
    <location>
        <begin position="95"/>
        <end position="134"/>
    </location>
</feature>
<feature type="chain" id="PRO_5044775014" evidence="2">
    <location>
        <begin position="21"/>
        <end position="134"/>
    </location>
</feature>
<protein>
    <submittedName>
        <fullName evidence="3">Uncharacterized protein</fullName>
    </submittedName>
</protein>
<evidence type="ECO:0000256" key="2">
    <source>
        <dbReference type="SAM" id="SignalP"/>
    </source>
</evidence>
<organism evidence="3 4">
    <name type="scientific">Cyclotella atomus</name>
    <dbReference type="NCBI Taxonomy" id="382360"/>
    <lineage>
        <taxon>Eukaryota</taxon>
        <taxon>Sar</taxon>
        <taxon>Stramenopiles</taxon>
        <taxon>Ochrophyta</taxon>
        <taxon>Bacillariophyta</taxon>
        <taxon>Coscinodiscophyceae</taxon>
        <taxon>Thalassiosirophycidae</taxon>
        <taxon>Stephanodiscales</taxon>
        <taxon>Stephanodiscaceae</taxon>
        <taxon>Cyclotella</taxon>
    </lineage>
</organism>
<name>A0ABD3QIL2_9STRA</name>
<evidence type="ECO:0000256" key="1">
    <source>
        <dbReference type="SAM" id="MobiDB-lite"/>
    </source>
</evidence>